<protein>
    <submittedName>
        <fullName evidence="1">Uncharacterized protein</fullName>
    </submittedName>
</protein>
<keyword evidence="2" id="KW-1185">Reference proteome</keyword>
<reference evidence="2" key="1">
    <citation type="submission" date="2023-07" db="EMBL/GenBank/DDBJ databases">
        <title>Characterization of two Paracoccaceae strains isolated from Phycosphere and proposal of Xinfangfangia lacusdiani sp. nov.</title>
        <authorList>
            <person name="Deng Y."/>
            <person name="Zhang Y.Q."/>
        </authorList>
    </citation>
    <scope>NUCLEOTIDE SEQUENCE [LARGE SCALE GENOMIC DNA]</scope>
    <source>
        <strain evidence="2">CPCC 101403</strain>
    </source>
</reference>
<comment type="caution">
    <text evidence="1">The sequence shown here is derived from an EMBL/GenBank/DDBJ whole genome shotgun (WGS) entry which is preliminary data.</text>
</comment>
<name>A0ABU3E7Z2_9RHOB</name>
<organism evidence="1 2">
    <name type="scientific">Paracoccus broussonetiae</name>
    <dbReference type="NCBI Taxonomy" id="3075834"/>
    <lineage>
        <taxon>Bacteria</taxon>
        <taxon>Pseudomonadati</taxon>
        <taxon>Pseudomonadota</taxon>
        <taxon>Alphaproteobacteria</taxon>
        <taxon>Rhodobacterales</taxon>
        <taxon>Paracoccaceae</taxon>
        <taxon>Paracoccus</taxon>
    </lineage>
</organism>
<dbReference type="EMBL" id="JAVRQI010000001">
    <property type="protein sequence ID" value="MDT1060318.1"/>
    <property type="molecule type" value="Genomic_DNA"/>
</dbReference>
<proteinExistence type="predicted"/>
<gene>
    <name evidence="1" type="ORF">RM190_00530</name>
</gene>
<evidence type="ECO:0000313" key="2">
    <source>
        <dbReference type="Proteomes" id="UP001251085"/>
    </source>
</evidence>
<dbReference type="RefSeq" id="WP_311757431.1">
    <property type="nucleotide sequence ID" value="NZ_JAVRQI010000001.1"/>
</dbReference>
<sequence>MIHPPAFTVATADPFADEVQRVTGHSAKFVGHLPVCHALQFFESDRGIAGLVARTATGELGFYRITYSDRLYIRFGLSPADLCACALAALGVLEIRDMPRSFRRTVAVKRIGAALVAARAPTP</sequence>
<evidence type="ECO:0000313" key="1">
    <source>
        <dbReference type="EMBL" id="MDT1060318.1"/>
    </source>
</evidence>
<accession>A0ABU3E7Z2</accession>
<dbReference type="Proteomes" id="UP001251085">
    <property type="component" value="Unassembled WGS sequence"/>
</dbReference>